<evidence type="ECO:0000256" key="2">
    <source>
        <dbReference type="ARBA" id="ARBA00022723"/>
    </source>
</evidence>
<dbReference type="OrthoDB" id="9785015at2"/>
<dbReference type="GO" id="GO:0046872">
    <property type="term" value="F:metal ion binding"/>
    <property type="evidence" value="ECO:0007669"/>
    <property type="project" value="UniProtKB-KW"/>
</dbReference>
<comment type="similarity">
    <text evidence="1">Belongs to the bacterial solute-binding protein ModA family.</text>
</comment>
<keyword evidence="4" id="KW-0500">Molybdenum</keyword>
<dbReference type="PIRSF" id="PIRSF004846">
    <property type="entry name" value="ModA"/>
    <property type="match status" value="1"/>
</dbReference>
<organism evidence="5 6">
    <name type="scientific">Lebetimonas natsushimae</name>
    <dbReference type="NCBI Taxonomy" id="1936991"/>
    <lineage>
        <taxon>Bacteria</taxon>
        <taxon>Pseudomonadati</taxon>
        <taxon>Campylobacterota</taxon>
        <taxon>Epsilonproteobacteria</taxon>
        <taxon>Nautiliales</taxon>
        <taxon>Nautiliaceae</taxon>
        <taxon>Lebetimonas</taxon>
    </lineage>
</organism>
<dbReference type="NCBIfam" id="TIGR01256">
    <property type="entry name" value="modA"/>
    <property type="match status" value="1"/>
</dbReference>
<sequence>MKFLISLFFTVFLFANEIFVASATGNAYAMPEIIKEYNKIYPNDNVHLIFASSGKLTAQIMHGAKYDIFLAANMKYPLFLYKKGIVLTKPKIYAYGTIVLFSRKPINGNYKDIILNATSIAIANPKTAPYGKAAVEFLKNTGLYDKVKDKLIYAETVSAAFNYSLHSTDIGIIAKSLLFSPNTKKYKNWINLPNGYTPINQGVVLLNKKAENFYNFLFSDEAKKIFKKYGYIVK</sequence>
<evidence type="ECO:0000256" key="4">
    <source>
        <dbReference type="PIRSR" id="PIRSR004846-1"/>
    </source>
</evidence>
<protein>
    <submittedName>
        <fullName evidence="5">Molybdate transport system substrate-binding protein</fullName>
    </submittedName>
</protein>
<feature type="binding site" evidence="4">
    <location>
        <position position="53"/>
    </location>
    <ligand>
        <name>molybdate</name>
        <dbReference type="ChEBI" id="CHEBI:36264"/>
    </ligand>
</feature>
<dbReference type="Gene3D" id="3.40.190.10">
    <property type="entry name" value="Periplasmic binding protein-like II"/>
    <property type="match status" value="2"/>
</dbReference>
<comment type="caution">
    <text evidence="5">The sequence shown here is derived from an EMBL/GenBank/DDBJ whole genome shotgun (WGS) entry which is preliminary data.</text>
</comment>
<dbReference type="GO" id="GO:0015689">
    <property type="term" value="P:molybdate ion transport"/>
    <property type="evidence" value="ECO:0007669"/>
    <property type="project" value="InterPro"/>
</dbReference>
<dbReference type="PANTHER" id="PTHR30632">
    <property type="entry name" value="MOLYBDATE-BINDING PERIPLASMIC PROTEIN"/>
    <property type="match status" value="1"/>
</dbReference>
<proteinExistence type="inferred from homology"/>
<keyword evidence="6" id="KW-1185">Reference proteome</keyword>
<dbReference type="CDD" id="cd13539">
    <property type="entry name" value="PBP2_AvModA"/>
    <property type="match status" value="1"/>
</dbReference>
<dbReference type="RefSeq" id="WP_096260116.1">
    <property type="nucleotide sequence ID" value="NZ_BDME01000007.1"/>
</dbReference>
<dbReference type="InterPro" id="IPR044084">
    <property type="entry name" value="AvModA-like_subst-bd"/>
</dbReference>
<evidence type="ECO:0000313" key="5">
    <source>
        <dbReference type="EMBL" id="GAX88287.1"/>
    </source>
</evidence>
<evidence type="ECO:0000256" key="3">
    <source>
        <dbReference type="ARBA" id="ARBA00022729"/>
    </source>
</evidence>
<reference evidence="5 6" key="1">
    <citation type="journal article" date="2017" name="Syst. Appl. Microbiol.">
        <title>Lebetimonas natsushimae sp. nov., a novel strictly anaerobic, moderately thermophilic chemoautotroph isolated from a deep-sea hydrothermal vent polychaete nest in the Mid-Okinawa Trough.</title>
        <authorList>
            <person name="Nagata R."/>
            <person name="Takaki Y."/>
            <person name="Tame A."/>
            <person name="Nunoura T."/>
            <person name="Muto H."/>
            <person name="Mino S."/>
            <person name="Sawayama S."/>
            <person name="Takai K."/>
            <person name="Nakagawa S."/>
        </authorList>
    </citation>
    <scope>NUCLEOTIDE SEQUENCE [LARGE SCALE GENOMIC DNA]</scope>
    <source>
        <strain evidence="5 6">HS1857</strain>
    </source>
</reference>
<dbReference type="PANTHER" id="PTHR30632:SF14">
    <property type="entry name" value="TUNGSTATE_MOLYBDATE_CHROMATE-BINDING PROTEIN MODA"/>
    <property type="match status" value="1"/>
</dbReference>
<dbReference type="InterPro" id="IPR050682">
    <property type="entry name" value="ModA/WtpA"/>
</dbReference>
<dbReference type="GO" id="GO:0030973">
    <property type="term" value="F:molybdate ion binding"/>
    <property type="evidence" value="ECO:0007669"/>
    <property type="project" value="InterPro"/>
</dbReference>
<dbReference type="InterPro" id="IPR005950">
    <property type="entry name" value="ModA"/>
</dbReference>
<dbReference type="AlphaFoldDB" id="A0A292YEN6"/>
<dbReference type="Pfam" id="PF13531">
    <property type="entry name" value="SBP_bac_11"/>
    <property type="match status" value="1"/>
</dbReference>
<dbReference type="EMBL" id="BDME01000007">
    <property type="protein sequence ID" value="GAX88287.1"/>
    <property type="molecule type" value="Genomic_DNA"/>
</dbReference>
<keyword evidence="2 4" id="KW-0479">Metal-binding</keyword>
<gene>
    <name evidence="5" type="ORF">LNAT_P1583</name>
</gene>
<dbReference type="Proteomes" id="UP000217944">
    <property type="component" value="Unassembled WGS sequence"/>
</dbReference>
<evidence type="ECO:0000313" key="6">
    <source>
        <dbReference type="Proteomes" id="UP000217944"/>
    </source>
</evidence>
<feature type="binding site" evidence="4">
    <location>
        <position position="157"/>
    </location>
    <ligand>
        <name>molybdate</name>
        <dbReference type="ChEBI" id="CHEBI:36264"/>
    </ligand>
</feature>
<accession>A0A292YEN6</accession>
<name>A0A292YEN6_9BACT</name>
<evidence type="ECO:0000256" key="1">
    <source>
        <dbReference type="ARBA" id="ARBA00009175"/>
    </source>
</evidence>
<dbReference type="SUPFAM" id="SSF53850">
    <property type="entry name" value="Periplasmic binding protein-like II"/>
    <property type="match status" value="1"/>
</dbReference>
<keyword evidence="3" id="KW-0732">Signal</keyword>